<dbReference type="EMBL" id="JAANIU010011299">
    <property type="protein sequence ID" value="KAG1531137.1"/>
    <property type="molecule type" value="Genomic_DNA"/>
</dbReference>
<gene>
    <name evidence="2" type="ORF">G6F50_016873</name>
</gene>
<reference evidence="2 3" key="1">
    <citation type="journal article" date="2020" name="Microb. Genom.">
        <title>Genetic diversity of clinical and environmental Mucorales isolates obtained from an investigation of mucormycosis cases among solid organ transplant recipients.</title>
        <authorList>
            <person name="Nguyen M.H."/>
            <person name="Kaul D."/>
            <person name="Muto C."/>
            <person name="Cheng S.J."/>
            <person name="Richter R.A."/>
            <person name="Bruno V.M."/>
            <person name="Liu G."/>
            <person name="Beyhan S."/>
            <person name="Sundermann A.J."/>
            <person name="Mounaud S."/>
            <person name="Pasculle A.W."/>
            <person name="Nierman W.C."/>
            <person name="Driscoll E."/>
            <person name="Cumbie R."/>
            <person name="Clancy C.J."/>
            <person name="Dupont C.L."/>
        </authorList>
    </citation>
    <scope>NUCLEOTIDE SEQUENCE [LARGE SCALE GENOMIC DNA]</scope>
    <source>
        <strain evidence="2 3">GL24</strain>
    </source>
</reference>
<evidence type="ECO:0000313" key="3">
    <source>
        <dbReference type="Proteomes" id="UP000740926"/>
    </source>
</evidence>
<sequence length="101" mass="10360">MASWPKRSKNTVPGCMVTTPMRGAGASALATGAAGAGVVAAGCAEAASGRTMASTHSASHTVRRSAWTGPPRFKRRPARPAAARSRGRPAPDAHRREPRGT</sequence>
<feature type="compositionally biased region" description="Low complexity" evidence="1">
    <location>
        <begin position="79"/>
        <end position="88"/>
    </location>
</feature>
<keyword evidence="3" id="KW-1185">Reference proteome</keyword>
<name>A0A9P6XRL4_9FUNG</name>
<dbReference type="Proteomes" id="UP000740926">
    <property type="component" value="Unassembled WGS sequence"/>
</dbReference>
<feature type="compositionally biased region" description="Basic and acidic residues" evidence="1">
    <location>
        <begin position="89"/>
        <end position="101"/>
    </location>
</feature>
<protein>
    <submittedName>
        <fullName evidence="2">Uncharacterized protein</fullName>
    </submittedName>
</protein>
<evidence type="ECO:0000256" key="1">
    <source>
        <dbReference type="SAM" id="MobiDB-lite"/>
    </source>
</evidence>
<feature type="region of interest" description="Disordered" evidence="1">
    <location>
        <begin position="52"/>
        <end position="101"/>
    </location>
</feature>
<organism evidence="2 3">
    <name type="scientific">Rhizopus delemar</name>
    <dbReference type="NCBI Taxonomy" id="936053"/>
    <lineage>
        <taxon>Eukaryota</taxon>
        <taxon>Fungi</taxon>
        <taxon>Fungi incertae sedis</taxon>
        <taxon>Mucoromycota</taxon>
        <taxon>Mucoromycotina</taxon>
        <taxon>Mucoromycetes</taxon>
        <taxon>Mucorales</taxon>
        <taxon>Mucorineae</taxon>
        <taxon>Rhizopodaceae</taxon>
        <taxon>Rhizopus</taxon>
    </lineage>
</organism>
<evidence type="ECO:0000313" key="2">
    <source>
        <dbReference type="EMBL" id="KAG1531137.1"/>
    </source>
</evidence>
<dbReference type="AlphaFoldDB" id="A0A9P6XRL4"/>
<accession>A0A9P6XRL4</accession>
<comment type="caution">
    <text evidence="2">The sequence shown here is derived from an EMBL/GenBank/DDBJ whole genome shotgun (WGS) entry which is preliminary data.</text>
</comment>
<proteinExistence type="predicted"/>